<sequence>MAPFRALMALDVEGFSRTSSRHQKFLNTLVKDVLAEAFARSGLARVWEGASFPQHTGDGYVVGVPSEYLPLLVHPLLDRLQEAVADVQPEVAYRDRSLHLRVRAAIGVGPLPDTGGAEFGDGVGTAMTETHRLLDAPSLKKALAASDPEITFVVAGLTARAYEDAVLGGYTPLTPRHFREIEVSHPAKGYRASARLYVPRPSAGPVPPTAPAARRGAVVFEAVRDV</sequence>
<reference evidence="1 2" key="1">
    <citation type="submission" date="2020-08" db="EMBL/GenBank/DDBJ databases">
        <title>Genomic Encyclopedia of Type Strains, Phase III (KMG-III): the genomes of soil and plant-associated and newly described type strains.</title>
        <authorList>
            <person name="Whitman W."/>
        </authorList>
    </citation>
    <scope>NUCLEOTIDE SEQUENCE [LARGE SCALE GENOMIC DNA]</scope>
    <source>
        <strain evidence="1 2">CECT 8712</strain>
    </source>
</reference>
<organism evidence="1 2">
    <name type="scientific">Nocardiopsis algeriensis</name>
    <dbReference type="NCBI Taxonomy" id="1478215"/>
    <lineage>
        <taxon>Bacteria</taxon>
        <taxon>Bacillati</taxon>
        <taxon>Actinomycetota</taxon>
        <taxon>Actinomycetes</taxon>
        <taxon>Streptosporangiales</taxon>
        <taxon>Nocardiopsidaceae</taxon>
        <taxon>Nocardiopsis</taxon>
    </lineage>
</organism>
<accession>A0A841IXW6</accession>
<dbReference type="AlphaFoldDB" id="A0A841IXW6"/>
<keyword evidence="2" id="KW-1185">Reference proteome</keyword>
<protein>
    <submittedName>
        <fullName evidence="1">Class 3 adenylate cyclase</fullName>
    </submittedName>
</protein>
<evidence type="ECO:0000313" key="1">
    <source>
        <dbReference type="EMBL" id="MBB6121325.1"/>
    </source>
</evidence>
<proteinExistence type="predicted"/>
<dbReference type="RefSeq" id="WP_184292767.1">
    <property type="nucleotide sequence ID" value="NZ_JACHJO010000009.1"/>
</dbReference>
<comment type="caution">
    <text evidence="1">The sequence shown here is derived from an EMBL/GenBank/DDBJ whole genome shotgun (WGS) entry which is preliminary data.</text>
</comment>
<gene>
    <name evidence="1" type="ORF">FHS13_003293</name>
</gene>
<dbReference type="EMBL" id="JACHJO010000009">
    <property type="protein sequence ID" value="MBB6121325.1"/>
    <property type="molecule type" value="Genomic_DNA"/>
</dbReference>
<evidence type="ECO:0000313" key="2">
    <source>
        <dbReference type="Proteomes" id="UP000536604"/>
    </source>
</evidence>
<dbReference type="Proteomes" id="UP000536604">
    <property type="component" value="Unassembled WGS sequence"/>
</dbReference>
<name>A0A841IXW6_9ACTN</name>